<evidence type="ECO:0000313" key="5">
    <source>
        <dbReference type="Proteomes" id="UP000229433"/>
    </source>
</evidence>
<evidence type="ECO:0000259" key="3">
    <source>
        <dbReference type="PROSITE" id="PS51866"/>
    </source>
</evidence>
<dbReference type="AlphaFoldDB" id="A0A2G1VSA2"/>
<dbReference type="InterPro" id="IPR004606">
    <property type="entry name" value="Mop_domain"/>
</dbReference>
<accession>A0A2G1VSA2</accession>
<keyword evidence="5" id="KW-1185">Reference proteome</keyword>
<reference evidence="4 5" key="1">
    <citation type="submission" date="2017-08" db="EMBL/GenBank/DDBJ databases">
        <title>The whole genome shortgun sequences of strain Leeuwenhoekiella nanhaiensis G18 from the South China Sea.</title>
        <authorList>
            <person name="Liu Q."/>
        </authorList>
    </citation>
    <scope>NUCLEOTIDE SEQUENCE [LARGE SCALE GENOMIC DNA]</scope>
    <source>
        <strain evidence="4 5">G18</strain>
    </source>
</reference>
<evidence type="ECO:0000313" key="4">
    <source>
        <dbReference type="EMBL" id="PHQ29624.1"/>
    </source>
</evidence>
<dbReference type="Pfam" id="PF03459">
    <property type="entry name" value="TOBE"/>
    <property type="match status" value="1"/>
</dbReference>
<dbReference type="OrthoDB" id="8719578at2"/>
<dbReference type="EMBL" id="NQXA01000004">
    <property type="protein sequence ID" value="PHQ29624.1"/>
    <property type="molecule type" value="Genomic_DNA"/>
</dbReference>
<organism evidence="4 5">
    <name type="scientific">Leeuwenhoekiella nanhaiensis</name>
    <dbReference type="NCBI Taxonomy" id="1655491"/>
    <lineage>
        <taxon>Bacteria</taxon>
        <taxon>Pseudomonadati</taxon>
        <taxon>Bacteroidota</taxon>
        <taxon>Flavobacteriia</taxon>
        <taxon>Flavobacteriales</taxon>
        <taxon>Flavobacteriaceae</taxon>
        <taxon>Leeuwenhoekiella</taxon>
    </lineage>
</organism>
<name>A0A2G1VSA2_9FLAO</name>
<evidence type="ECO:0000256" key="1">
    <source>
        <dbReference type="ARBA" id="ARBA00022505"/>
    </source>
</evidence>
<dbReference type="InterPro" id="IPR008995">
    <property type="entry name" value="Mo/tungstate-bd_C_term_dom"/>
</dbReference>
<dbReference type="Proteomes" id="UP000229433">
    <property type="component" value="Unassembled WGS sequence"/>
</dbReference>
<dbReference type="GO" id="GO:0015689">
    <property type="term" value="P:molybdate ion transport"/>
    <property type="evidence" value="ECO:0007669"/>
    <property type="project" value="InterPro"/>
</dbReference>
<keyword evidence="1 2" id="KW-0500">Molybdenum</keyword>
<dbReference type="RefSeq" id="WP_099646118.1">
    <property type="nucleotide sequence ID" value="NZ_KZ319290.1"/>
</dbReference>
<evidence type="ECO:0000256" key="2">
    <source>
        <dbReference type="PROSITE-ProRule" id="PRU01213"/>
    </source>
</evidence>
<dbReference type="Gene3D" id="2.40.50.100">
    <property type="match status" value="2"/>
</dbReference>
<proteinExistence type="predicted"/>
<protein>
    <submittedName>
        <fullName evidence="4">Tobe domain protein</fullName>
    </submittedName>
</protein>
<dbReference type="InterPro" id="IPR005116">
    <property type="entry name" value="Transp-assoc_OB_typ1"/>
</dbReference>
<feature type="domain" description="Mop" evidence="3">
    <location>
        <begin position="68"/>
        <end position="133"/>
    </location>
</feature>
<gene>
    <name evidence="4" type="ORF">CJ305_09945</name>
</gene>
<sequence>MNELRGHIKTVEVSGNLSLVGVELQNGQLFKAIVIDTPQSASYLKPETTVAVVFKETEVIIGTGTQFQISLQNQIPATIAQLEQGKLLSKLKLETTNGSISAIISSNAVDNLNLELGQEVTAMIKLNEVMLRAL</sequence>
<dbReference type="SUPFAM" id="SSF50331">
    <property type="entry name" value="MOP-like"/>
    <property type="match status" value="2"/>
</dbReference>
<comment type="caution">
    <text evidence="4">The sequence shown here is derived from an EMBL/GenBank/DDBJ whole genome shotgun (WGS) entry which is preliminary data.</text>
</comment>
<dbReference type="PROSITE" id="PS51866">
    <property type="entry name" value="MOP"/>
    <property type="match status" value="1"/>
</dbReference>